<dbReference type="AlphaFoldDB" id="A0A9E7KAG4"/>
<keyword evidence="1" id="KW-1133">Transmembrane helix</keyword>
<reference evidence="2" key="1">
    <citation type="submission" date="2022-05" db="EMBL/GenBank/DDBJ databases">
        <title>The Musa troglodytarum L. genome provides insights into the mechanism of non-climacteric behaviour and enrichment of carotenoids.</title>
        <authorList>
            <person name="Wang J."/>
        </authorList>
    </citation>
    <scope>NUCLEOTIDE SEQUENCE</scope>
    <source>
        <tissue evidence="2">Leaf</tissue>
    </source>
</reference>
<keyword evidence="1" id="KW-0812">Transmembrane</keyword>
<evidence type="ECO:0000313" key="3">
    <source>
        <dbReference type="Proteomes" id="UP001055439"/>
    </source>
</evidence>
<organism evidence="2 3">
    <name type="scientific">Musa troglodytarum</name>
    <name type="common">fe'i banana</name>
    <dbReference type="NCBI Taxonomy" id="320322"/>
    <lineage>
        <taxon>Eukaryota</taxon>
        <taxon>Viridiplantae</taxon>
        <taxon>Streptophyta</taxon>
        <taxon>Embryophyta</taxon>
        <taxon>Tracheophyta</taxon>
        <taxon>Spermatophyta</taxon>
        <taxon>Magnoliopsida</taxon>
        <taxon>Liliopsida</taxon>
        <taxon>Zingiberales</taxon>
        <taxon>Musaceae</taxon>
        <taxon>Musa</taxon>
    </lineage>
</organism>
<keyword evidence="1" id="KW-0472">Membrane</keyword>
<evidence type="ECO:0000313" key="2">
    <source>
        <dbReference type="EMBL" id="URE10356.1"/>
    </source>
</evidence>
<protein>
    <submittedName>
        <fullName evidence="2">Uncharacterized protein</fullName>
    </submittedName>
</protein>
<dbReference type="Proteomes" id="UP001055439">
    <property type="component" value="Chromosome 6"/>
</dbReference>
<feature type="transmembrane region" description="Helical" evidence="1">
    <location>
        <begin position="6"/>
        <end position="28"/>
    </location>
</feature>
<accession>A0A9E7KAG4</accession>
<keyword evidence="3" id="KW-1185">Reference proteome</keyword>
<evidence type="ECO:0000256" key="1">
    <source>
        <dbReference type="SAM" id="Phobius"/>
    </source>
</evidence>
<dbReference type="EMBL" id="CP097508">
    <property type="protein sequence ID" value="URE10356.1"/>
    <property type="molecule type" value="Genomic_DNA"/>
</dbReference>
<name>A0A9E7KAG4_9LILI</name>
<sequence length="44" mass="5416">MKVFHFLLFHASFSFPKYILIFNLILFYDDRPLIKRIDFDFISS</sequence>
<proteinExistence type="predicted"/>
<gene>
    <name evidence="2" type="ORF">MUK42_23081</name>
</gene>